<sequence length="124" mass="12702">EPSSAIPVPVRKVTSPLRKVPIGASKSTGNCSSGRGRAASLPNKSASGGGGVRASSSNQSLKSAAAAEGGGGRWASNSSLNNSQQAPVSRVAALWKRVDEAKKKQPAKDTRVWVQPEPKSKQAV</sequence>
<feature type="non-terminal residue" evidence="2">
    <location>
        <position position="1"/>
    </location>
</feature>
<evidence type="ECO:0000313" key="2">
    <source>
        <dbReference type="EMBL" id="ABN54490.1"/>
    </source>
</evidence>
<proteinExistence type="evidence at transcript level"/>
<organism evidence="2">
    <name type="scientific">Oncopeltus fasciatus</name>
    <name type="common">Large milkweed bug</name>
    <dbReference type="NCBI Taxonomy" id="7536"/>
    <lineage>
        <taxon>Eukaryota</taxon>
        <taxon>Metazoa</taxon>
        <taxon>Ecdysozoa</taxon>
        <taxon>Arthropoda</taxon>
        <taxon>Hexapoda</taxon>
        <taxon>Insecta</taxon>
        <taxon>Pterygota</taxon>
        <taxon>Neoptera</taxon>
        <taxon>Paraneoptera</taxon>
        <taxon>Hemiptera</taxon>
        <taxon>Heteroptera</taxon>
        <taxon>Panheteroptera</taxon>
        <taxon>Pentatomomorpha</taxon>
        <taxon>Lygaeoidea</taxon>
        <taxon>Lygaeidae</taxon>
        <taxon>Lygaeinae</taxon>
        <taxon>Oncopeltus</taxon>
    </lineage>
</organism>
<dbReference type="AlphaFoldDB" id="A3FK51"/>
<accession>A3FK51</accession>
<dbReference type="EMBL" id="EF382759">
    <property type="protein sequence ID" value="ABN54490.1"/>
    <property type="molecule type" value="mRNA"/>
</dbReference>
<evidence type="ECO:0000256" key="1">
    <source>
        <dbReference type="SAM" id="MobiDB-lite"/>
    </source>
</evidence>
<feature type="compositionally biased region" description="Basic and acidic residues" evidence="1">
    <location>
        <begin position="96"/>
        <end position="111"/>
    </location>
</feature>
<name>A3FK51_ONCFA</name>
<protein>
    <submittedName>
        <fullName evidence="2">Ser rich protein</fullName>
    </submittedName>
</protein>
<reference evidence="2" key="1">
    <citation type="submission" date="2007-01" db="EMBL/GenBank/DDBJ databases">
        <title>An insight into the sialotranscriptome of the seed-feeding bug, Oncopeltus fasciatus.</title>
        <authorList>
            <person name="Francischetti I.M.B."/>
            <person name="Lopes A.H."/>
            <person name="Dias F.A."/>
            <person name="Ribeiro J.M.C."/>
        </authorList>
    </citation>
    <scope>NUCLEOTIDE SEQUENCE</scope>
    <source>
        <tissue evidence="2">Salivary gland</tissue>
    </source>
</reference>
<feature type="region of interest" description="Disordered" evidence="1">
    <location>
        <begin position="1"/>
        <end position="124"/>
    </location>
</feature>